<name>A0A072TT35_MEDTR</name>
<evidence type="ECO:0000313" key="3">
    <source>
        <dbReference type="EnsemblPlants" id="KEH20331"/>
    </source>
</evidence>
<dbReference type="HOGENOM" id="CLU_2743897_0_0_1"/>
<keyword evidence="4" id="KW-1185">Reference proteome</keyword>
<proteinExistence type="predicted"/>
<organism evidence="2 4">
    <name type="scientific">Medicago truncatula</name>
    <name type="common">Barrel medic</name>
    <name type="synonym">Medicago tribuloides</name>
    <dbReference type="NCBI Taxonomy" id="3880"/>
    <lineage>
        <taxon>Eukaryota</taxon>
        <taxon>Viridiplantae</taxon>
        <taxon>Streptophyta</taxon>
        <taxon>Embryophyta</taxon>
        <taxon>Tracheophyta</taxon>
        <taxon>Spermatophyta</taxon>
        <taxon>Magnoliopsida</taxon>
        <taxon>eudicotyledons</taxon>
        <taxon>Gunneridae</taxon>
        <taxon>Pentapetalae</taxon>
        <taxon>rosids</taxon>
        <taxon>fabids</taxon>
        <taxon>Fabales</taxon>
        <taxon>Fabaceae</taxon>
        <taxon>Papilionoideae</taxon>
        <taxon>50 kb inversion clade</taxon>
        <taxon>NPAAA clade</taxon>
        <taxon>Hologalegina</taxon>
        <taxon>IRL clade</taxon>
        <taxon>Trifolieae</taxon>
        <taxon>Medicago</taxon>
    </lineage>
</organism>
<protein>
    <submittedName>
        <fullName evidence="2 3">Uncharacterized protein</fullName>
    </submittedName>
</protein>
<accession>A0A072TT35</accession>
<gene>
    <name evidence="2" type="ordered locus">MTR_8g072145</name>
</gene>
<reference evidence="2 4" key="1">
    <citation type="journal article" date="2011" name="Nature">
        <title>The Medicago genome provides insight into the evolution of rhizobial symbioses.</title>
        <authorList>
            <person name="Young N.D."/>
            <person name="Debelle F."/>
            <person name="Oldroyd G.E."/>
            <person name="Geurts R."/>
            <person name="Cannon S.B."/>
            <person name="Udvardi M.K."/>
            <person name="Benedito V.A."/>
            <person name="Mayer K.F."/>
            <person name="Gouzy J."/>
            <person name="Schoof H."/>
            <person name="Van de Peer Y."/>
            <person name="Proost S."/>
            <person name="Cook D.R."/>
            <person name="Meyers B.C."/>
            <person name="Spannagl M."/>
            <person name="Cheung F."/>
            <person name="De Mita S."/>
            <person name="Krishnakumar V."/>
            <person name="Gundlach H."/>
            <person name="Zhou S."/>
            <person name="Mudge J."/>
            <person name="Bharti A.K."/>
            <person name="Murray J.D."/>
            <person name="Naoumkina M.A."/>
            <person name="Rosen B."/>
            <person name="Silverstein K.A."/>
            <person name="Tang H."/>
            <person name="Rombauts S."/>
            <person name="Zhao P.X."/>
            <person name="Zhou P."/>
            <person name="Barbe V."/>
            <person name="Bardou P."/>
            <person name="Bechner M."/>
            <person name="Bellec A."/>
            <person name="Berger A."/>
            <person name="Berges H."/>
            <person name="Bidwell S."/>
            <person name="Bisseling T."/>
            <person name="Choisne N."/>
            <person name="Couloux A."/>
            <person name="Denny R."/>
            <person name="Deshpande S."/>
            <person name="Dai X."/>
            <person name="Doyle J.J."/>
            <person name="Dudez A.M."/>
            <person name="Farmer A.D."/>
            <person name="Fouteau S."/>
            <person name="Franken C."/>
            <person name="Gibelin C."/>
            <person name="Gish J."/>
            <person name="Goldstein S."/>
            <person name="Gonzalez A.J."/>
            <person name="Green P.J."/>
            <person name="Hallab A."/>
            <person name="Hartog M."/>
            <person name="Hua A."/>
            <person name="Humphray S.J."/>
            <person name="Jeong D.H."/>
            <person name="Jing Y."/>
            <person name="Jocker A."/>
            <person name="Kenton S.M."/>
            <person name="Kim D.J."/>
            <person name="Klee K."/>
            <person name="Lai H."/>
            <person name="Lang C."/>
            <person name="Lin S."/>
            <person name="Macmil S.L."/>
            <person name="Magdelenat G."/>
            <person name="Matthews L."/>
            <person name="McCorrison J."/>
            <person name="Monaghan E.L."/>
            <person name="Mun J.H."/>
            <person name="Najar F.Z."/>
            <person name="Nicholson C."/>
            <person name="Noirot C."/>
            <person name="O'Bleness M."/>
            <person name="Paule C.R."/>
            <person name="Poulain J."/>
            <person name="Prion F."/>
            <person name="Qin B."/>
            <person name="Qu C."/>
            <person name="Retzel E.F."/>
            <person name="Riddle C."/>
            <person name="Sallet E."/>
            <person name="Samain S."/>
            <person name="Samson N."/>
            <person name="Sanders I."/>
            <person name="Saurat O."/>
            <person name="Scarpelli C."/>
            <person name="Schiex T."/>
            <person name="Segurens B."/>
            <person name="Severin A.J."/>
            <person name="Sherrier D.J."/>
            <person name="Shi R."/>
            <person name="Sims S."/>
            <person name="Singer S.R."/>
            <person name="Sinharoy S."/>
            <person name="Sterck L."/>
            <person name="Viollet A."/>
            <person name="Wang B.B."/>
            <person name="Wang K."/>
            <person name="Wang M."/>
            <person name="Wang X."/>
            <person name="Warfsmann J."/>
            <person name="Weissenbach J."/>
            <person name="White D.D."/>
            <person name="White J.D."/>
            <person name="Wiley G.B."/>
            <person name="Wincker P."/>
            <person name="Xing Y."/>
            <person name="Yang L."/>
            <person name="Yao Z."/>
            <person name="Ying F."/>
            <person name="Zhai J."/>
            <person name="Zhou L."/>
            <person name="Zuber A."/>
            <person name="Denarie J."/>
            <person name="Dixon R.A."/>
            <person name="May G.D."/>
            <person name="Schwartz D.C."/>
            <person name="Rogers J."/>
            <person name="Quetier F."/>
            <person name="Town C.D."/>
            <person name="Roe B.A."/>
        </authorList>
    </citation>
    <scope>NUCLEOTIDE SEQUENCE [LARGE SCALE GENOMIC DNA]</scope>
    <source>
        <strain evidence="2">A17</strain>
        <strain evidence="3 4">cv. Jemalong A17</strain>
    </source>
</reference>
<evidence type="ECO:0000256" key="1">
    <source>
        <dbReference type="SAM" id="MobiDB-lite"/>
    </source>
</evidence>
<evidence type="ECO:0000313" key="4">
    <source>
        <dbReference type="Proteomes" id="UP000002051"/>
    </source>
</evidence>
<feature type="region of interest" description="Disordered" evidence="1">
    <location>
        <begin position="1"/>
        <end position="26"/>
    </location>
</feature>
<reference evidence="2 4" key="2">
    <citation type="journal article" date="2014" name="BMC Genomics">
        <title>An improved genome release (version Mt4.0) for the model legume Medicago truncatula.</title>
        <authorList>
            <person name="Tang H."/>
            <person name="Krishnakumar V."/>
            <person name="Bidwell S."/>
            <person name="Rosen B."/>
            <person name="Chan A."/>
            <person name="Zhou S."/>
            <person name="Gentzbittel L."/>
            <person name="Childs K.L."/>
            <person name="Yandell M."/>
            <person name="Gundlach H."/>
            <person name="Mayer K.F."/>
            <person name="Schwartz D.C."/>
            <person name="Town C.D."/>
        </authorList>
    </citation>
    <scope>GENOME REANNOTATION</scope>
    <source>
        <strain evidence="2">A17</strain>
        <strain evidence="3 4">cv. Jemalong A17</strain>
    </source>
</reference>
<dbReference type="AlphaFoldDB" id="A0A072TT35"/>
<evidence type="ECO:0000313" key="2">
    <source>
        <dbReference type="EMBL" id="KEH20331.1"/>
    </source>
</evidence>
<sequence length="71" mass="8452">MGSLRSWRVVAQSHTARRKRTEGREQREMRLNHGRCYFLGASMALPNEIRHATTIVWRSIEYPPWPIFNKL</sequence>
<dbReference type="Proteomes" id="UP000002051">
    <property type="component" value="Chromosome 8"/>
</dbReference>
<dbReference type="EMBL" id="CM001224">
    <property type="protein sequence ID" value="KEH20331.1"/>
    <property type="molecule type" value="Genomic_DNA"/>
</dbReference>
<reference evidence="3" key="3">
    <citation type="submission" date="2015-04" db="UniProtKB">
        <authorList>
            <consortium name="EnsemblPlants"/>
        </authorList>
    </citation>
    <scope>IDENTIFICATION</scope>
    <source>
        <strain evidence="3">cv. Jemalong A17</strain>
    </source>
</reference>
<dbReference type="EnsemblPlants" id="KEH20331">
    <property type="protein sequence ID" value="KEH20331"/>
    <property type="gene ID" value="MTR_8g072145"/>
</dbReference>